<evidence type="ECO:0008006" key="3">
    <source>
        <dbReference type="Google" id="ProtNLM"/>
    </source>
</evidence>
<dbReference type="AlphaFoldDB" id="A0A8H9HDA8"/>
<dbReference type="InterPro" id="IPR053143">
    <property type="entry name" value="Arylsulfate_ST"/>
</dbReference>
<evidence type="ECO:0000313" key="1">
    <source>
        <dbReference type="EMBL" id="GGU57877.1"/>
    </source>
</evidence>
<organism evidence="1 2">
    <name type="scientific">Kitasatospora aureofaciens</name>
    <name type="common">Streptomyces aureofaciens</name>
    <dbReference type="NCBI Taxonomy" id="1894"/>
    <lineage>
        <taxon>Bacteria</taxon>
        <taxon>Bacillati</taxon>
        <taxon>Actinomycetota</taxon>
        <taxon>Actinomycetes</taxon>
        <taxon>Kitasatosporales</taxon>
        <taxon>Streptomycetaceae</taxon>
        <taxon>Kitasatospora</taxon>
    </lineage>
</organism>
<dbReference type="RefSeq" id="WP_232543017.1">
    <property type="nucleotide sequence ID" value="NZ_BMUB01000001.1"/>
</dbReference>
<proteinExistence type="predicted"/>
<dbReference type="Pfam" id="PF14269">
    <property type="entry name" value="Arylsulfotran_2"/>
    <property type="match status" value="1"/>
</dbReference>
<dbReference type="EMBL" id="BMUB01000001">
    <property type="protein sequence ID" value="GGU57877.1"/>
    <property type="molecule type" value="Genomic_DNA"/>
</dbReference>
<dbReference type="Proteomes" id="UP000610124">
    <property type="component" value="Unassembled WGS sequence"/>
</dbReference>
<dbReference type="InterPro" id="IPR039535">
    <property type="entry name" value="ASST-like"/>
</dbReference>
<reference evidence="1" key="2">
    <citation type="submission" date="2020-09" db="EMBL/GenBank/DDBJ databases">
        <authorList>
            <person name="Sun Q."/>
            <person name="Ohkuma M."/>
        </authorList>
    </citation>
    <scope>NUCLEOTIDE SEQUENCE</scope>
    <source>
        <strain evidence="1">JCM 4434</strain>
    </source>
</reference>
<dbReference type="PANTHER" id="PTHR35340:SF5">
    <property type="entry name" value="ASST-DOMAIN-CONTAINING PROTEIN"/>
    <property type="match status" value="1"/>
</dbReference>
<dbReference type="GeneID" id="97490392"/>
<sequence>MVGFRSASTAVIIHRETGDVTWRLGPDVLAQQHYPHELANGTILVFDNGSYRQGTSVPYSRVVEVDRASRAAVWEYRDDPPQNFYSPYTSSAQRLPNGNTLIAEGSFGRIFEVTAGGEVVWEYVVPHFGSFGEGVGLESSSRAQNAVFRAYRYARSAIAWLRSAP</sequence>
<accession>A0A8H9HDA8</accession>
<dbReference type="SUPFAM" id="SSF63829">
    <property type="entry name" value="Calcium-dependent phosphotriesterase"/>
    <property type="match status" value="1"/>
</dbReference>
<name>A0A8H9HDA8_KITAU</name>
<gene>
    <name evidence="1" type="ORF">GCM10010502_05620</name>
</gene>
<evidence type="ECO:0000313" key="2">
    <source>
        <dbReference type="Proteomes" id="UP000610124"/>
    </source>
</evidence>
<dbReference type="PANTHER" id="PTHR35340">
    <property type="entry name" value="PQQ ENZYME REPEAT PROTEIN-RELATED"/>
    <property type="match status" value="1"/>
</dbReference>
<comment type="caution">
    <text evidence="1">The sequence shown here is derived from an EMBL/GenBank/DDBJ whole genome shotgun (WGS) entry which is preliminary data.</text>
</comment>
<reference evidence="1" key="1">
    <citation type="journal article" date="2014" name="Int. J. Syst. Evol. Microbiol.">
        <title>Complete genome sequence of Corynebacterium casei LMG S-19264T (=DSM 44701T), isolated from a smear-ripened cheese.</title>
        <authorList>
            <consortium name="US DOE Joint Genome Institute (JGI-PGF)"/>
            <person name="Walter F."/>
            <person name="Albersmeier A."/>
            <person name="Kalinowski J."/>
            <person name="Ruckert C."/>
        </authorList>
    </citation>
    <scope>NUCLEOTIDE SEQUENCE</scope>
    <source>
        <strain evidence="1">JCM 4434</strain>
    </source>
</reference>
<protein>
    <recommendedName>
        <fullName evidence="3">Aryl sulfotransferase</fullName>
    </recommendedName>
</protein>